<dbReference type="EMBL" id="QPKB01000008">
    <property type="protein sequence ID" value="RWR91361.1"/>
    <property type="molecule type" value="Genomic_DNA"/>
</dbReference>
<keyword evidence="15" id="KW-1185">Reference proteome</keyword>
<evidence type="ECO:0000256" key="9">
    <source>
        <dbReference type="ARBA" id="ARBA00023286"/>
    </source>
</evidence>
<evidence type="ECO:0000313" key="14">
    <source>
        <dbReference type="EMBL" id="RWR91361.1"/>
    </source>
</evidence>
<dbReference type="InterPro" id="IPR015683">
    <property type="entry name" value="Ionotropic_Glu_rcpt"/>
</dbReference>
<accession>A0A3S3P1U9</accession>
<sequence>MYLGELGAVLPQRRRRTGSPQRCPEFAQDRRRRCAEQFLRSARKRKEKLKSNYLRLLLNLWIYEVFVLGTTYAAILQSTLSNNVQPTAMSMEQLIINGDHVGYQKGSYVFDLLKHRGFQEQKLKPYTSIEEYATALSRGSHNNGVSAIIDEIPYLKVFLAKYADRYTMAGPTFRPGGFGFLFRKGSSIVPDVSRAIQEFIDGEKMTELEKKWFDPHEPNPTPRDMILCTHDFLGVFLITEPISVLTLLIFIISITCKYWTTKRSSASNRAVEASNTEELFLRFYIEMNGSHTNEHSHIVQGESDQATPNVSPLEVGVNPK</sequence>
<evidence type="ECO:0000256" key="6">
    <source>
        <dbReference type="ARBA" id="ARBA00023136"/>
    </source>
</evidence>
<keyword evidence="6 12" id="KW-0472">Membrane</keyword>
<keyword evidence="7 14" id="KW-0675">Receptor</keyword>
<dbReference type="OrthoDB" id="5984008at2759"/>
<comment type="caution">
    <text evidence="14">The sequence shown here is derived from an EMBL/GenBank/DDBJ whole genome shotgun (WGS) entry which is preliminary data.</text>
</comment>
<evidence type="ECO:0000259" key="13">
    <source>
        <dbReference type="SMART" id="SM00079"/>
    </source>
</evidence>
<keyword evidence="10" id="KW-0407">Ion channel</keyword>
<dbReference type="GO" id="GO:0016020">
    <property type="term" value="C:membrane"/>
    <property type="evidence" value="ECO:0007669"/>
    <property type="project" value="UniProtKB-SubCell"/>
</dbReference>
<keyword evidence="4 12" id="KW-1133">Transmembrane helix</keyword>
<organism evidence="14 15">
    <name type="scientific">Cinnamomum micranthum f. kanehirae</name>
    <dbReference type="NCBI Taxonomy" id="337451"/>
    <lineage>
        <taxon>Eukaryota</taxon>
        <taxon>Viridiplantae</taxon>
        <taxon>Streptophyta</taxon>
        <taxon>Embryophyta</taxon>
        <taxon>Tracheophyta</taxon>
        <taxon>Spermatophyta</taxon>
        <taxon>Magnoliopsida</taxon>
        <taxon>Magnoliidae</taxon>
        <taxon>Laurales</taxon>
        <taxon>Lauraceae</taxon>
        <taxon>Cinnamomum</taxon>
    </lineage>
</organism>
<evidence type="ECO:0000256" key="12">
    <source>
        <dbReference type="SAM" id="Phobius"/>
    </source>
</evidence>
<evidence type="ECO:0000256" key="10">
    <source>
        <dbReference type="ARBA" id="ARBA00023303"/>
    </source>
</evidence>
<keyword evidence="2" id="KW-0813">Transport</keyword>
<dbReference type="InterPro" id="IPR001320">
    <property type="entry name" value="Iontro_rcpt_C"/>
</dbReference>
<evidence type="ECO:0000256" key="2">
    <source>
        <dbReference type="ARBA" id="ARBA00022448"/>
    </source>
</evidence>
<evidence type="ECO:0000313" key="15">
    <source>
        <dbReference type="Proteomes" id="UP000283530"/>
    </source>
</evidence>
<evidence type="ECO:0000256" key="11">
    <source>
        <dbReference type="SAM" id="MobiDB-lite"/>
    </source>
</evidence>
<dbReference type="FunFam" id="3.40.190.10:FF:000217">
    <property type="entry name" value="Glutamate receptor"/>
    <property type="match status" value="1"/>
</dbReference>
<keyword evidence="9" id="KW-1071">Ligand-gated ion channel</keyword>
<comment type="subcellular location">
    <subcellularLocation>
        <location evidence="1">Membrane</location>
        <topology evidence="1">Multi-pass membrane protein</topology>
    </subcellularLocation>
</comment>
<dbReference type="PANTHER" id="PTHR18966">
    <property type="entry name" value="IONOTROPIC GLUTAMATE RECEPTOR"/>
    <property type="match status" value="1"/>
</dbReference>
<dbReference type="AlphaFoldDB" id="A0A3S3P1U9"/>
<dbReference type="STRING" id="337451.A0A3S3P1U9"/>
<name>A0A3S3P1U9_9MAGN</name>
<evidence type="ECO:0000256" key="4">
    <source>
        <dbReference type="ARBA" id="ARBA00022989"/>
    </source>
</evidence>
<feature type="region of interest" description="Disordered" evidence="11">
    <location>
        <begin position="298"/>
        <end position="320"/>
    </location>
</feature>
<keyword evidence="5" id="KW-0406">Ion transport</keyword>
<dbReference type="SUPFAM" id="SSF53850">
    <property type="entry name" value="Periplasmic binding protein-like II"/>
    <property type="match status" value="1"/>
</dbReference>
<evidence type="ECO:0000256" key="3">
    <source>
        <dbReference type="ARBA" id="ARBA00022692"/>
    </source>
</evidence>
<reference evidence="14 15" key="1">
    <citation type="journal article" date="2019" name="Nat. Plants">
        <title>Stout camphor tree genome fills gaps in understanding of flowering plant genome evolution.</title>
        <authorList>
            <person name="Chaw S.M."/>
            <person name="Liu Y.C."/>
            <person name="Wu Y.W."/>
            <person name="Wang H.Y."/>
            <person name="Lin C.I."/>
            <person name="Wu C.S."/>
            <person name="Ke H.M."/>
            <person name="Chang L.Y."/>
            <person name="Hsu C.Y."/>
            <person name="Yang H.T."/>
            <person name="Sudianto E."/>
            <person name="Hsu M.H."/>
            <person name="Wu K.P."/>
            <person name="Wang L.N."/>
            <person name="Leebens-Mack J.H."/>
            <person name="Tsai I.J."/>
        </authorList>
    </citation>
    <scope>NUCLEOTIDE SEQUENCE [LARGE SCALE GENOMIC DNA]</scope>
    <source>
        <strain evidence="15">cv. Chaw 1501</strain>
        <tissue evidence="14">Young leaves</tissue>
    </source>
</reference>
<gene>
    <name evidence="14" type="ORF">CKAN_02051200</name>
</gene>
<keyword evidence="3 12" id="KW-0812">Transmembrane</keyword>
<feature type="transmembrane region" description="Helical" evidence="12">
    <location>
        <begin position="232"/>
        <end position="259"/>
    </location>
</feature>
<dbReference type="Proteomes" id="UP000283530">
    <property type="component" value="Unassembled WGS sequence"/>
</dbReference>
<evidence type="ECO:0000256" key="5">
    <source>
        <dbReference type="ARBA" id="ARBA00023065"/>
    </source>
</evidence>
<evidence type="ECO:0000256" key="1">
    <source>
        <dbReference type="ARBA" id="ARBA00004141"/>
    </source>
</evidence>
<dbReference type="GO" id="GO:0015276">
    <property type="term" value="F:ligand-gated monoatomic ion channel activity"/>
    <property type="evidence" value="ECO:0007669"/>
    <property type="project" value="InterPro"/>
</dbReference>
<proteinExistence type="predicted"/>
<evidence type="ECO:0000256" key="8">
    <source>
        <dbReference type="ARBA" id="ARBA00023180"/>
    </source>
</evidence>
<dbReference type="SMART" id="SM00079">
    <property type="entry name" value="PBPe"/>
    <property type="match status" value="1"/>
</dbReference>
<keyword evidence="8" id="KW-0325">Glycoprotein</keyword>
<dbReference type="Gene3D" id="3.40.190.10">
    <property type="entry name" value="Periplasmic binding protein-like II"/>
    <property type="match status" value="2"/>
</dbReference>
<evidence type="ECO:0000256" key="7">
    <source>
        <dbReference type="ARBA" id="ARBA00023170"/>
    </source>
</evidence>
<feature type="domain" description="Ionotropic glutamate receptor C-terminal" evidence="13">
    <location>
        <begin position="38"/>
        <end position="215"/>
    </location>
</feature>
<feature type="transmembrane region" description="Helical" evidence="12">
    <location>
        <begin position="53"/>
        <end position="75"/>
    </location>
</feature>
<protein>
    <submittedName>
        <fullName evidence="14">Glutamate receptor 2.8-like protein</fullName>
    </submittedName>
</protein>